<organism evidence="1 2">
    <name type="scientific">Aquariibacter albus</name>
    <dbReference type="NCBI Taxonomy" id="2759899"/>
    <lineage>
        <taxon>Bacteria</taxon>
        <taxon>Pseudomonadati</taxon>
        <taxon>Pseudomonadota</taxon>
        <taxon>Betaproteobacteria</taxon>
        <taxon>Burkholderiales</taxon>
        <taxon>Sphaerotilaceae</taxon>
        <taxon>Aquariibacter</taxon>
    </lineage>
</organism>
<evidence type="ECO:0000313" key="2">
    <source>
        <dbReference type="Proteomes" id="UP000586093"/>
    </source>
</evidence>
<comment type="caution">
    <text evidence="1">The sequence shown here is derived from an EMBL/GenBank/DDBJ whole genome shotgun (WGS) entry which is preliminary data.</text>
</comment>
<dbReference type="EMBL" id="JACIVI010000001">
    <property type="protein sequence ID" value="MBB1160925.1"/>
    <property type="molecule type" value="Genomic_DNA"/>
</dbReference>
<dbReference type="Proteomes" id="UP000586093">
    <property type="component" value="Unassembled WGS sequence"/>
</dbReference>
<sequence>MPEVTPIKRSRLFVPDTAHLAGLVADIMSDSRERRRAAQRFLPDLLEMGWLPLLCWHHIEELLQHRDEHVVDARLSYVWSQPLIAWIRPVDPSAGPGSIIDILRAEVAAAMRNPGADATEVCDLAGHELIAVGAGTDAIPTSFRDWRLLRSALTQQQQNARRVTAIARWRATQIDDTPISAWMNQPARDPDATARMLGRLHESLAHEIATRGDRRIPDARSMAAEFMQQIDRDGRAVVEDRVAKPAVQLLINAGLDPEDIDPSATFGETMNLLTFQKRLRIVAEGLRLPWAELKRRVTRQQLPVMVIEESMRLHAQDQPERKGSELNDTHLLCLAPYADQTFVDKRTLESARRARSKSPMFDRLTTGVARARDCAELAAVLTAQSRTP</sequence>
<dbReference type="AlphaFoldDB" id="A0A839HG28"/>
<keyword evidence="2" id="KW-1185">Reference proteome</keyword>
<reference evidence="1 2" key="1">
    <citation type="submission" date="2020-08" db="EMBL/GenBank/DDBJ databases">
        <title>Aquariorum lacteus gen. nov., sp. nov., a new member of the family Comamonadaceae, isolated from freshwater aquarium.</title>
        <authorList>
            <person name="Chun S.-J."/>
        </authorList>
    </citation>
    <scope>NUCLEOTIDE SEQUENCE [LARGE SCALE GENOMIC DNA]</scope>
    <source>
        <strain evidence="1 2">SJAQ100</strain>
    </source>
</reference>
<accession>A0A839HG28</accession>
<proteinExistence type="predicted"/>
<protein>
    <submittedName>
        <fullName evidence="1">Uncharacterized protein</fullName>
    </submittedName>
</protein>
<evidence type="ECO:0000313" key="1">
    <source>
        <dbReference type="EMBL" id="MBB1160925.1"/>
    </source>
</evidence>
<name>A0A839HG28_9BURK</name>
<dbReference type="RefSeq" id="WP_182661296.1">
    <property type="nucleotide sequence ID" value="NZ_JACIVI010000001.1"/>
</dbReference>
<gene>
    <name evidence="1" type="ORF">H4F90_02890</name>
</gene>